<dbReference type="Proteomes" id="UP001319882">
    <property type="component" value="Unassembled WGS sequence"/>
</dbReference>
<dbReference type="NCBIfam" id="TIGR00217">
    <property type="entry name" value="malQ"/>
    <property type="match status" value="1"/>
</dbReference>
<evidence type="ECO:0000256" key="2">
    <source>
        <dbReference type="ARBA" id="ARBA00005684"/>
    </source>
</evidence>
<dbReference type="GO" id="GO:0004134">
    <property type="term" value="F:4-alpha-glucanotransferase activity"/>
    <property type="evidence" value="ECO:0007669"/>
    <property type="project" value="UniProtKB-EC"/>
</dbReference>
<protein>
    <recommendedName>
        <fullName evidence="4 10">4-alpha-glucanotransferase</fullName>
        <ecNumber evidence="3 10">2.4.1.25</ecNumber>
    </recommendedName>
    <alternativeName>
        <fullName evidence="8 10">Amylomaltase</fullName>
    </alternativeName>
    <alternativeName>
        <fullName evidence="9 10">Disproportionating enzyme</fullName>
    </alternativeName>
</protein>
<evidence type="ECO:0000256" key="3">
    <source>
        <dbReference type="ARBA" id="ARBA00012560"/>
    </source>
</evidence>
<dbReference type="EMBL" id="WHVL01000002">
    <property type="protein sequence ID" value="MCB8888894.1"/>
    <property type="molecule type" value="Genomic_DNA"/>
</dbReference>
<evidence type="ECO:0000256" key="1">
    <source>
        <dbReference type="ARBA" id="ARBA00000439"/>
    </source>
</evidence>
<evidence type="ECO:0000313" key="12">
    <source>
        <dbReference type="Proteomes" id="UP001319882"/>
    </source>
</evidence>
<dbReference type="Pfam" id="PF02446">
    <property type="entry name" value="Glyco_hydro_77"/>
    <property type="match status" value="1"/>
</dbReference>
<organism evidence="11 12">
    <name type="scientific">Vreelandella malpeensis</name>
    <dbReference type="NCBI Taxonomy" id="1172368"/>
    <lineage>
        <taxon>Bacteria</taxon>
        <taxon>Pseudomonadati</taxon>
        <taxon>Pseudomonadota</taxon>
        <taxon>Gammaproteobacteria</taxon>
        <taxon>Oceanospirillales</taxon>
        <taxon>Halomonadaceae</taxon>
        <taxon>Vreelandella</taxon>
    </lineage>
</organism>
<dbReference type="RefSeq" id="WP_227389551.1">
    <property type="nucleotide sequence ID" value="NZ_JBHSCJ010000010.1"/>
</dbReference>
<evidence type="ECO:0000256" key="5">
    <source>
        <dbReference type="ARBA" id="ARBA00022676"/>
    </source>
</evidence>
<evidence type="ECO:0000256" key="8">
    <source>
        <dbReference type="ARBA" id="ARBA00031423"/>
    </source>
</evidence>
<dbReference type="SUPFAM" id="SSF51445">
    <property type="entry name" value="(Trans)glycosidases"/>
    <property type="match status" value="1"/>
</dbReference>
<dbReference type="PANTHER" id="PTHR32438">
    <property type="entry name" value="4-ALPHA-GLUCANOTRANSFERASE DPE1, CHLOROPLASTIC/AMYLOPLASTIC"/>
    <property type="match status" value="1"/>
</dbReference>
<proteinExistence type="inferred from homology"/>
<dbReference type="PANTHER" id="PTHR32438:SF5">
    <property type="entry name" value="4-ALPHA-GLUCANOTRANSFERASE DPE1, CHLOROPLASTIC_AMYLOPLASTIC"/>
    <property type="match status" value="1"/>
</dbReference>
<dbReference type="InterPro" id="IPR003385">
    <property type="entry name" value="Glyco_hydro_77"/>
</dbReference>
<evidence type="ECO:0000256" key="9">
    <source>
        <dbReference type="ARBA" id="ARBA00031501"/>
    </source>
</evidence>
<gene>
    <name evidence="11" type="primary">malQ</name>
    <name evidence="11" type="ORF">GEV37_07165</name>
</gene>
<comment type="catalytic activity">
    <reaction evidence="1 10">
        <text>Transfers a segment of a (1-&gt;4)-alpha-D-glucan to a new position in an acceptor, which may be glucose or a (1-&gt;4)-alpha-D-glucan.</text>
        <dbReference type="EC" id="2.4.1.25"/>
    </reaction>
</comment>
<evidence type="ECO:0000256" key="7">
    <source>
        <dbReference type="ARBA" id="ARBA00023277"/>
    </source>
</evidence>
<dbReference type="Gene3D" id="3.20.20.80">
    <property type="entry name" value="Glycosidases"/>
    <property type="match status" value="1"/>
</dbReference>
<accession>A0ABS8DRI1</accession>
<dbReference type="InterPro" id="IPR017853">
    <property type="entry name" value="GH"/>
</dbReference>
<comment type="caution">
    <text evidence="11">The sequence shown here is derived from an EMBL/GenBank/DDBJ whole genome shotgun (WGS) entry which is preliminary data.</text>
</comment>
<sequence length="702" mass="75779">MSTALHDLSRAAGLLLDWEDSDGVACRLSDPAQHRLLNHLGFPTESAAAIADSRRRLETLAAASVPQQWPSLVTADVGHPIALPSPLPAGTPFSLTLENGERRQGQLDDQGRVPAIAAFGYHELAIEQVVLTLAVAPSRCFTPADAAGAEPARLWGAAVQLYALRRVGDGGLGDTQALAECARLLGELGADALAISPTHAMFSAAVEHYSPYSPSSRLLCNVLHCAPEALLGQEAVASAQAQSAQQEALSEFEADPLVDWPAAARSKLAWLRFLFDDFIARDDDATRALRERFQAFCHAGGTTLALHCRFEALQQTRGASDWHAWPEPLRDAQSDAVEAFAQAHTLEVSFHAFLQWLVADGLERAQRAAREAGMAVGLIADLAVGVDPAGSQTWSRPAEMLDGLSIGAPPDLFNAEGQNWGLAAFSPWGLARSGFQSFIDMLRAGFAHAGGLRIDHVLGLSRLWLVPQGASASDGGYLRYPYEALLRLVALESWRHRAIVIGEDLGTVEASFRDALAARGVLGMQVLWFEQDEDGGFLSGPRWSPRALATTTTHDLPTVAGWWAGRDIEWRARLGLLKPDQSEAGEAAARRKARRQLADTLGLLHSPPPPTGLDAADMTASTVIDACLDHLATTPVPLVLIPVEDLLGLEEQPNLPNSDERHPNWRRRLPADSATLFGCPETRQRLERLTRTRREALDGDTP</sequence>
<comment type="similarity">
    <text evidence="2 10">Belongs to the disproportionating enzyme family.</text>
</comment>
<evidence type="ECO:0000313" key="11">
    <source>
        <dbReference type="EMBL" id="MCB8888894.1"/>
    </source>
</evidence>
<evidence type="ECO:0000256" key="10">
    <source>
        <dbReference type="RuleBase" id="RU361207"/>
    </source>
</evidence>
<reference evidence="11 12" key="1">
    <citation type="journal article" date="2021" name="Sci. Rep.">
        <title>Genome analysis of a halophilic bacterium Halomonas malpeensis YU-PRIM-29(T) reveals its exopolysaccharide and pigment producing capabilities.</title>
        <authorList>
            <person name="Athmika"/>
            <person name="Ghate S.D."/>
            <person name="Arun A.B."/>
            <person name="Rao S.S."/>
            <person name="Kumar S.T.A."/>
            <person name="Kandiyil M.K."/>
            <person name="Saptami K."/>
            <person name="Rekha P.D."/>
        </authorList>
    </citation>
    <scope>NUCLEOTIDE SEQUENCE [LARGE SCALE GENOMIC DNA]</scope>
    <source>
        <strain evidence="12">prim 29</strain>
    </source>
</reference>
<evidence type="ECO:0000256" key="4">
    <source>
        <dbReference type="ARBA" id="ARBA00020295"/>
    </source>
</evidence>
<evidence type="ECO:0000256" key="6">
    <source>
        <dbReference type="ARBA" id="ARBA00022679"/>
    </source>
</evidence>
<keyword evidence="6 10" id="KW-0808">Transferase</keyword>
<dbReference type="EC" id="2.4.1.25" evidence="3 10"/>
<name>A0ABS8DRI1_9GAMM</name>
<keyword evidence="5 10" id="KW-0328">Glycosyltransferase</keyword>
<keyword evidence="12" id="KW-1185">Reference proteome</keyword>
<keyword evidence="7 10" id="KW-0119">Carbohydrate metabolism</keyword>